<reference evidence="2 3" key="1">
    <citation type="journal article" date="2012" name="J. Bacteriol.">
        <title>Draft Genome Sequence of Sinorhizobium meliloti CCNWSX0020, a Nitrogen-Fixing Symbiont with Copper Tolerance Capability Isolated from Lead-Zinc Mine Tailings.</title>
        <authorList>
            <person name="Li Z."/>
            <person name="Ma Z."/>
            <person name="Hao X."/>
            <person name="Wei G."/>
        </authorList>
    </citation>
    <scope>NUCLEOTIDE SEQUENCE [LARGE SCALE GENOMIC DNA]</scope>
    <source>
        <strain evidence="2 3">CCNWSX0020</strain>
    </source>
</reference>
<proteinExistence type="predicted"/>
<evidence type="ECO:0000256" key="1">
    <source>
        <dbReference type="SAM" id="MobiDB-lite"/>
    </source>
</evidence>
<dbReference type="Proteomes" id="UP000004038">
    <property type="component" value="Unassembled WGS sequence"/>
</dbReference>
<name>H0FTK9_RHIML</name>
<feature type="region of interest" description="Disordered" evidence="1">
    <location>
        <begin position="72"/>
        <end position="102"/>
    </location>
</feature>
<organism evidence="2 3">
    <name type="scientific">Sinorhizobium meliloti CCNWSX0020</name>
    <dbReference type="NCBI Taxonomy" id="1107881"/>
    <lineage>
        <taxon>Bacteria</taxon>
        <taxon>Pseudomonadati</taxon>
        <taxon>Pseudomonadota</taxon>
        <taxon>Alphaproteobacteria</taxon>
        <taxon>Hyphomicrobiales</taxon>
        <taxon>Rhizobiaceae</taxon>
        <taxon>Sinorhizobium/Ensifer group</taxon>
        <taxon>Sinorhizobium</taxon>
    </lineage>
</organism>
<protein>
    <submittedName>
        <fullName evidence="2">Uncharacterized protein</fullName>
    </submittedName>
</protein>
<evidence type="ECO:0000313" key="2">
    <source>
        <dbReference type="EMBL" id="EHK79547.1"/>
    </source>
</evidence>
<dbReference type="AlphaFoldDB" id="H0FTK9"/>
<gene>
    <name evidence="2" type="ORF">SM0020_02390</name>
</gene>
<sequence>MSRRSRLTSFARLAMLLLRLALNAFLNLARSILANWFLSNLILDRSTFFQSTSFIMNLSRSISMSLKQLSMSTSPSQCPPRRPQSSQSTAAHMATPVIAAAK</sequence>
<evidence type="ECO:0000313" key="3">
    <source>
        <dbReference type="Proteomes" id="UP000004038"/>
    </source>
</evidence>
<dbReference type="EMBL" id="AGVV01000003">
    <property type="protein sequence ID" value="EHK79547.1"/>
    <property type="molecule type" value="Genomic_DNA"/>
</dbReference>
<accession>H0FTK9</accession>